<dbReference type="GO" id="GO:0006869">
    <property type="term" value="P:lipid transport"/>
    <property type="evidence" value="ECO:0007669"/>
    <property type="project" value="UniProtKB-KW"/>
</dbReference>
<evidence type="ECO:0000256" key="5">
    <source>
        <dbReference type="ARBA" id="ARBA00022989"/>
    </source>
</evidence>
<dbReference type="eggNOG" id="ENOG502RBKK">
    <property type="taxonomic scope" value="Eukaryota"/>
</dbReference>
<dbReference type="InParanoid" id="F0ZA57"/>
<evidence type="ECO:0000256" key="1">
    <source>
        <dbReference type="ARBA" id="ARBA00004586"/>
    </source>
</evidence>
<dbReference type="GeneID" id="10510231"/>
<feature type="compositionally biased region" description="Low complexity" evidence="9">
    <location>
        <begin position="43"/>
        <end position="53"/>
    </location>
</feature>
<keyword evidence="13" id="KW-1185">Reference proteome</keyword>
<feature type="compositionally biased region" description="Basic and acidic residues" evidence="9">
    <location>
        <begin position="31"/>
        <end position="42"/>
    </location>
</feature>
<evidence type="ECO:0000256" key="9">
    <source>
        <dbReference type="SAM" id="MobiDB-lite"/>
    </source>
</evidence>
<dbReference type="CDD" id="cd21671">
    <property type="entry name" value="SMP_Mmm1"/>
    <property type="match status" value="1"/>
</dbReference>
<dbReference type="InterPro" id="IPR019411">
    <property type="entry name" value="MMM1_dom"/>
</dbReference>
<evidence type="ECO:0000256" key="8">
    <source>
        <dbReference type="ARBA" id="ARBA00023136"/>
    </source>
</evidence>
<dbReference type="FunCoup" id="F0ZA57">
    <property type="interactions" value="17"/>
</dbReference>
<keyword evidence="3 10" id="KW-0812">Transmembrane</keyword>
<evidence type="ECO:0000256" key="4">
    <source>
        <dbReference type="ARBA" id="ARBA00022824"/>
    </source>
</evidence>
<proteinExistence type="predicted"/>
<keyword evidence="5 10" id="KW-1133">Transmembrane helix</keyword>
<dbReference type="GO" id="GO:0008289">
    <property type="term" value="F:lipid binding"/>
    <property type="evidence" value="ECO:0000318"/>
    <property type="project" value="GO_Central"/>
</dbReference>
<dbReference type="STRING" id="5786.F0ZA57"/>
<dbReference type="Pfam" id="PF10296">
    <property type="entry name" value="MMM1"/>
    <property type="match status" value="1"/>
</dbReference>
<dbReference type="PROSITE" id="PS51847">
    <property type="entry name" value="SMP"/>
    <property type="match status" value="1"/>
</dbReference>
<evidence type="ECO:0000256" key="2">
    <source>
        <dbReference type="ARBA" id="ARBA00022448"/>
    </source>
</evidence>
<dbReference type="VEuPathDB" id="AmoebaDB:DICPUDRAFT_148069"/>
<evidence type="ECO:0000256" key="7">
    <source>
        <dbReference type="ARBA" id="ARBA00023121"/>
    </source>
</evidence>
<evidence type="ECO:0000256" key="3">
    <source>
        <dbReference type="ARBA" id="ARBA00022692"/>
    </source>
</evidence>
<feature type="region of interest" description="Disordered" evidence="9">
    <location>
        <begin position="31"/>
        <end position="53"/>
    </location>
</feature>
<dbReference type="RefSeq" id="XP_003284287.1">
    <property type="nucleotide sequence ID" value="XM_003284239.1"/>
</dbReference>
<dbReference type="InterPro" id="IPR031468">
    <property type="entry name" value="SMP_LBD"/>
</dbReference>
<feature type="region of interest" description="Disordered" evidence="9">
    <location>
        <begin position="287"/>
        <end position="373"/>
    </location>
</feature>
<dbReference type="OrthoDB" id="5599157at2759"/>
<name>F0ZA57_DICPU</name>
<dbReference type="GO" id="GO:0005783">
    <property type="term" value="C:endoplasmic reticulum"/>
    <property type="evidence" value="ECO:0000318"/>
    <property type="project" value="GO_Central"/>
</dbReference>
<feature type="compositionally biased region" description="Polar residues" evidence="9">
    <location>
        <begin position="357"/>
        <end position="373"/>
    </location>
</feature>
<organism evidence="12 13">
    <name type="scientific">Dictyostelium purpureum</name>
    <name type="common">Slime mold</name>
    <dbReference type="NCBI Taxonomy" id="5786"/>
    <lineage>
        <taxon>Eukaryota</taxon>
        <taxon>Amoebozoa</taxon>
        <taxon>Evosea</taxon>
        <taxon>Eumycetozoa</taxon>
        <taxon>Dictyostelia</taxon>
        <taxon>Dictyosteliales</taxon>
        <taxon>Dictyosteliaceae</taxon>
        <taxon>Dictyostelium</taxon>
    </lineage>
</organism>
<dbReference type="EMBL" id="GL870962">
    <property type="protein sequence ID" value="EGC39141.1"/>
    <property type="molecule type" value="Genomic_DNA"/>
</dbReference>
<protein>
    <recommendedName>
        <fullName evidence="11">SMP-LTD domain-containing protein</fullName>
    </recommendedName>
</protein>
<dbReference type="PANTHER" id="PTHR13466:SF7">
    <property type="entry name" value="SMP-LTD DOMAIN-CONTAINING PROTEIN"/>
    <property type="match status" value="1"/>
</dbReference>
<gene>
    <name evidence="12" type="ORF">DICPUDRAFT_148069</name>
</gene>
<evidence type="ECO:0000313" key="12">
    <source>
        <dbReference type="EMBL" id="EGC39141.1"/>
    </source>
</evidence>
<keyword evidence="2" id="KW-0813">Transport</keyword>
<dbReference type="KEGG" id="dpp:DICPUDRAFT_148069"/>
<keyword evidence="4" id="KW-0256">Endoplasmic reticulum</keyword>
<dbReference type="Proteomes" id="UP000001064">
    <property type="component" value="Unassembled WGS sequence"/>
</dbReference>
<sequence>MFIIGFLCGIIFTTSILLYIFFQLLSKKVDPKDKPTSREKQKINNSSNSSTSPIITDVTTQKIQEILELGDIRPTSIETCKWINFITARILSDINNSSQFSQKIYSILNNIFDDTSKPDFLGKLSFSDIVFGTTTPEIGIVKLVTPENSAFSILEFDLIYSGDASVTATADLWLNWPQKHIACLPVKTKLSLKHFSGKFVLYIPNTPNPTCALYLKNSPQISLRMITKMGHETVLKEPGKIGQFIQTQIIKQVNQRLVSPNFISFNLLQFLYNTPLKVNHNIHQITPPPVISPTTNPNSNVNKTSTNTNTSPSSNNSSTNNGNSNSSPLLNSTNGGSPPLQSSLKSKDSSVKKRTSSSKGVTYSLPISPNTSK</sequence>
<dbReference type="PANTHER" id="PTHR13466">
    <property type="entry name" value="TEX2 PROTEIN-RELATED"/>
    <property type="match status" value="1"/>
</dbReference>
<reference evidence="13" key="1">
    <citation type="journal article" date="2011" name="Genome Biol.">
        <title>Comparative genomics of the social amoebae Dictyostelium discoideum and Dictyostelium purpureum.</title>
        <authorList>
            <consortium name="US DOE Joint Genome Institute (JGI-PGF)"/>
            <person name="Sucgang R."/>
            <person name="Kuo A."/>
            <person name="Tian X."/>
            <person name="Salerno W."/>
            <person name="Parikh A."/>
            <person name="Feasley C.L."/>
            <person name="Dalin E."/>
            <person name="Tu H."/>
            <person name="Huang E."/>
            <person name="Barry K."/>
            <person name="Lindquist E."/>
            <person name="Shapiro H."/>
            <person name="Bruce D."/>
            <person name="Schmutz J."/>
            <person name="Salamov A."/>
            <person name="Fey P."/>
            <person name="Gaudet P."/>
            <person name="Anjard C."/>
            <person name="Babu M.M."/>
            <person name="Basu S."/>
            <person name="Bushmanova Y."/>
            <person name="van der Wel H."/>
            <person name="Katoh-Kurasawa M."/>
            <person name="Dinh C."/>
            <person name="Coutinho P.M."/>
            <person name="Saito T."/>
            <person name="Elias M."/>
            <person name="Schaap P."/>
            <person name="Kay R.R."/>
            <person name="Henrissat B."/>
            <person name="Eichinger L."/>
            <person name="Rivero F."/>
            <person name="Putnam N.H."/>
            <person name="West C.M."/>
            <person name="Loomis W.F."/>
            <person name="Chisholm R.L."/>
            <person name="Shaulsky G."/>
            <person name="Strassmann J.E."/>
            <person name="Queller D.C."/>
            <person name="Kuspa A."/>
            <person name="Grigoriev I.V."/>
        </authorList>
    </citation>
    <scope>NUCLEOTIDE SEQUENCE [LARGE SCALE GENOMIC DNA]</scope>
    <source>
        <strain evidence="13">QSDP1</strain>
    </source>
</reference>
<dbReference type="OMA" id="LRMITKM"/>
<keyword evidence="8 10" id="KW-0472">Membrane</keyword>
<dbReference type="AlphaFoldDB" id="F0ZA57"/>
<feature type="domain" description="SMP-LTD" evidence="11">
    <location>
        <begin position="76"/>
        <end position="268"/>
    </location>
</feature>
<evidence type="ECO:0000256" key="6">
    <source>
        <dbReference type="ARBA" id="ARBA00023055"/>
    </source>
</evidence>
<keyword evidence="6" id="KW-0445">Lipid transport</keyword>
<evidence type="ECO:0000259" key="11">
    <source>
        <dbReference type="PROSITE" id="PS51847"/>
    </source>
</evidence>
<evidence type="ECO:0000313" key="13">
    <source>
        <dbReference type="Proteomes" id="UP000001064"/>
    </source>
</evidence>
<feature type="compositionally biased region" description="Low complexity" evidence="9">
    <location>
        <begin position="292"/>
        <end position="337"/>
    </location>
</feature>
<feature type="transmembrane region" description="Helical" evidence="10">
    <location>
        <begin position="6"/>
        <end position="25"/>
    </location>
</feature>
<comment type="subcellular location">
    <subcellularLocation>
        <location evidence="1">Endoplasmic reticulum membrane</location>
    </subcellularLocation>
</comment>
<accession>F0ZA57</accession>
<dbReference type="GO" id="GO:0005789">
    <property type="term" value="C:endoplasmic reticulum membrane"/>
    <property type="evidence" value="ECO:0007669"/>
    <property type="project" value="UniProtKB-SubCell"/>
</dbReference>
<keyword evidence="7" id="KW-0446">Lipid-binding</keyword>
<evidence type="ECO:0000256" key="10">
    <source>
        <dbReference type="SAM" id="Phobius"/>
    </source>
</evidence>